<evidence type="ECO:0000313" key="3">
    <source>
        <dbReference type="Proteomes" id="UP001257909"/>
    </source>
</evidence>
<keyword evidence="1" id="KW-0812">Transmembrane</keyword>
<protein>
    <submittedName>
        <fullName evidence="2">Uncharacterized protein</fullName>
    </submittedName>
</protein>
<feature type="transmembrane region" description="Helical" evidence="1">
    <location>
        <begin position="18"/>
        <end position="36"/>
    </location>
</feature>
<reference evidence="2 3" key="1">
    <citation type="submission" date="2023-07" db="EMBL/GenBank/DDBJ databases">
        <title>Sorghum-associated microbial communities from plants grown in Nebraska, USA.</title>
        <authorList>
            <person name="Schachtman D."/>
        </authorList>
    </citation>
    <scope>NUCLEOTIDE SEQUENCE [LARGE SCALE GENOMIC DNA]</scope>
    <source>
        <strain evidence="2 3">4138</strain>
    </source>
</reference>
<dbReference type="Proteomes" id="UP001257909">
    <property type="component" value="Unassembled WGS sequence"/>
</dbReference>
<dbReference type="EMBL" id="JAVDWR010000007">
    <property type="protein sequence ID" value="MDR7121426.1"/>
    <property type="molecule type" value="Genomic_DNA"/>
</dbReference>
<keyword evidence="1" id="KW-0472">Membrane</keyword>
<keyword evidence="3" id="KW-1185">Reference proteome</keyword>
<name>A0ABU1W0D9_9GAMM</name>
<comment type="caution">
    <text evidence="2">The sequence shown here is derived from an EMBL/GenBank/DDBJ whole genome shotgun (WGS) entry which is preliminary data.</text>
</comment>
<gene>
    <name evidence="2" type="ORF">J2W69_002377</name>
</gene>
<sequence>MTNFAKYLRVVVRTVNDITPQGIIFIALLVMLVLALKI</sequence>
<evidence type="ECO:0000256" key="1">
    <source>
        <dbReference type="SAM" id="Phobius"/>
    </source>
</evidence>
<evidence type="ECO:0000313" key="2">
    <source>
        <dbReference type="EMBL" id="MDR7121426.1"/>
    </source>
</evidence>
<accession>A0ABU1W0D9</accession>
<keyword evidence="1" id="KW-1133">Transmembrane helix</keyword>
<organism evidence="2 3">
    <name type="scientific">Rheinheimera soli</name>
    <dbReference type="NCBI Taxonomy" id="443616"/>
    <lineage>
        <taxon>Bacteria</taxon>
        <taxon>Pseudomonadati</taxon>
        <taxon>Pseudomonadota</taxon>
        <taxon>Gammaproteobacteria</taxon>
        <taxon>Chromatiales</taxon>
        <taxon>Chromatiaceae</taxon>
        <taxon>Rheinheimera</taxon>
    </lineage>
</organism>
<proteinExistence type="predicted"/>